<evidence type="ECO:0000313" key="5">
    <source>
        <dbReference type="Proteomes" id="UP000005240"/>
    </source>
</evidence>
<evidence type="ECO:0000313" key="4">
    <source>
        <dbReference type="EnsemblFungi" id="PTTG_08735-t43_1-p1"/>
    </source>
</evidence>
<evidence type="ECO:0000313" key="3">
    <source>
        <dbReference type="EMBL" id="OAV93338.1"/>
    </source>
</evidence>
<feature type="signal peptide" evidence="2">
    <location>
        <begin position="1"/>
        <end position="17"/>
    </location>
</feature>
<dbReference type="EnsemblFungi" id="PTTG_08735-t43_1">
    <property type="protein sequence ID" value="PTTG_08735-t43_1-p1"/>
    <property type="gene ID" value="PTTG_08735"/>
</dbReference>
<evidence type="ECO:0000256" key="2">
    <source>
        <dbReference type="SAM" id="SignalP"/>
    </source>
</evidence>
<reference evidence="3" key="1">
    <citation type="submission" date="2009-11" db="EMBL/GenBank/DDBJ databases">
        <authorList>
            <consortium name="The Broad Institute Genome Sequencing Platform"/>
            <person name="Ward D."/>
            <person name="Feldgarden M."/>
            <person name="Earl A."/>
            <person name="Young S.K."/>
            <person name="Zeng Q."/>
            <person name="Koehrsen M."/>
            <person name="Alvarado L."/>
            <person name="Berlin A."/>
            <person name="Bochicchio J."/>
            <person name="Borenstein D."/>
            <person name="Chapman S.B."/>
            <person name="Chen Z."/>
            <person name="Engels R."/>
            <person name="Freedman E."/>
            <person name="Gellesch M."/>
            <person name="Goldberg J."/>
            <person name="Griggs A."/>
            <person name="Gujja S."/>
            <person name="Heilman E."/>
            <person name="Heiman D."/>
            <person name="Hepburn T."/>
            <person name="Howarth C."/>
            <person name="Jen D."/>
            <person name="Larson L."/>
            <person name="Lewis B."/>
            <person name="Mehta T."/>
            <person name="Park D."/>
            <person name="Pearson M."/>
            <person name="Roberts A."/>
            <person name="Saif S."/>
            <person name="Shea T."/>
            <person name="Shenoy N."/>
            <person name="Sisk P."/>
            <person name="Stolte C."/>
            <person name="Sykes S."/>
            <person name="Thomson T."/>
            <person name="Walk T."/>
            <person name="White J."/>
            <person name="Yandava C."/>
            <person name="Izard J."/>
            <person name="Baranova O.V."/>
            <person name="Blanton J.M."/>
            <person name="Tanner A.C."/>
            <person name="Dewhirst F.E."/>
            <person name="Haas B."/>
            <person name="Nusbaum C."/>
            <person name="Birren B."/>
        </authorList>
    </citation>
    <scope>NUCLEOTIDE SEQUENCE [LARGE SCALE GENOMIC DNA]</scope>
    <source>
        <strain evidence="3">1-1 BBBD Race 1</strain>
    </source>
</reference>
<keyword evidence="2" id="KW-0732">Signal</keyword>
<keyword evidence="5" id="KW-1185">Reference proteome</keyword>
<name>A0A180GLI5_PUCT1</name>
<reference evidence="4 5" key="3">
    <citation type="journal article" date="2017" name="G3 (Bethesda)">
        <title>Comparative analysis highlights variable genome content of wheat rusts and divergence of the mating loci.</title>
        <authorList>
            <person name="Cuomo C.A."/>
            <person name="Bakkeren G."/>
            <person name="Khalil H.B."/>
            <person name="Panwar V."/>
            <person name="Joly D."/>
            <person name="Linning R."/>
            <person name="Sakthikumar S."/>
            <person name="Song X."/>
            <person name="Adiconis X."/>
            <person name="Fan L."/>
            <person name="Goldberg J.M."/>
            <person name="Levin J.Z."/>
            <person name="Young S."/>
            <person name="Zeng Q."/>
            <person name="Anikster Y."/>
            <person name="Bruce M."/>
            <person name="Wang M."/>
            <person name="Yin C."/>
            <person name="McCallum B."/>
            <person name="Szabo L.J."/>
            <person name="Hulbert S."/>
            <person name="Chen X."/>
            <person name="Fellers J.P."/>
        </authorList>
    </citation>
    <scope>NUCLEOTIDE SEQUENCE</scope>
    <source>
        <strain evidence="4">isolate 1-1 / race 1 (BBBD)</strain>
        <strain evidence="5">Isolate 1-1 / race 1 (BBBD)</strain>
    </source>
</reference>
<feature type="chain" id="PRO_5008110029" evidence="2">
    <location>
        <begin position="18"/>
        <end position="229"/>
    </location>
</feature>
<dbReference type="OrthoDB" id="2518549at2759"/>
<dbReference type="VEuPathDB" id="FungiDB:PTTG_08735"/>
<protein>
    <submittedName>
        <fullName evidence="3 4">Uncharacterized protein</fullName>
    </submittedName>
</protein>
<dbReference type="AlphaFoldDB" id="A0A180GLI5"/>
<reference evidence="3" key="2">
    <citation type="submission" date="2016-05" db="EMBL/GenBank/DDBJ databases">
        <title>Comparative analysis highlights variable genome content of wheat rusts and divergence of the mating loci.</title>
        <authorList>
            <person name="Cuomo C.A."/>
            <person name="Bakkeren G."/>
            <person name="Szabo L."/>
            <person name="Khalil H."/>
            <person name="Joly D."/>
            <person name="Goldberg J."/>
            <person name="Young S."/>
            <person name="Zeng Q."/>
            <person name="Fellers J."/>
        </authorList>
    </citation>
    <scope>NUCLEOTIDE SEQUENCE [LARGE SCALE GENOMIC DNA]</scope>
    <source>
        <strain evidence="3">1-1 BBBD Race 1</strain>
    </source>
</reference>
<reference evidence="4" key="4">
    <citation type="submission" date="2025-05" db="UniProtKB">
        <authorList>
            <consortium name="EnsemblFungi"/>
        </authorList>
    </citation>
    <scope>IDENTIFICATION</scope>
    <source>
        <strain evidence="4">isolate 1-1 / race 1 (BBBD)</strain>
    </source>
</reference>
<sequence>MQSVIHTVCLLATMAVASPTEVQRRQVGLAGMGGMPMGGLGGMGGGATSMSQQSGQGHQAQSSSTMTPWGGSQSSSESSYAYSSTDIQTQFFNPLLGSIGQLNGMIGGGSFSMMQAQQMMSQIAMQLQGTFGSMGQCACIGQGGISSAFGSVFSQLTQAITSMSTMFGMGNMGTILSPLGQLGNSFSSFSSQIASSQYSQTYSSFLNPFIQTVGPMVPGLGAAMGPMFQ</sequence>
<evidence type="ECO:0000256" key="1">
    <source>
        <dbReference type="SAM" id="MobiDB-lite"/>
    </source>
</evidence>
<accession>A0A180GLI5</accession>
<proteinExistence type="predicted"/>
<feature type="region of interest" description="Disordered" evidence="1">
    <location>
        <begin position="41"/>
        <end position="77"/>
    </location>
</feature>
<dbReference type="Proteomes" id="UP000005240">
    <property type="component" value="Unassembled WGS sequence"/>
</dbReference>
<feature type="compositionally biased region" description="Low complexity" evidence="1">
    <location>
        <begin position="48"/>
        <end position="64"/>
    </location>
</feature>
<organism evidence="3">
    <name type="scientific">Puccinia triticina (isolate 1-1 / race 1 (BBBD))</name>
    <name type="common">Brown leaf rust fungus</name>
    <dbReference type="NCBI Taxonomy" id="630390"/>
    <lineage>
        <taxon>Eukaryota</taxon>
        <taxon>Fungi</taxon>
        <taxon>Dikarya</taxon>
        <taxon>Basidiomycota</taxon>
        <taxon>Pucciniomycotina</taxon>
        <taxon>Pucciniomycetes</taxon>
        <taxon>Pucciniales</taxon>
        <taxon>Pucciniaceae</taxon>
        <taxon>Puccinia</taxon>
    </lineage>
</organism>
<gene>
    <name evidence="3" type="ORF">PTTG_08735</name>
</gene>
<dbReference type="EMBL" id="ADAS02000052">
    <property type="protein sequence ID" value="OAV93338.1"/>
    <property type="molecule type" value="Genomic_DNA"/>
</dbReference>